<keyword evidence="2" id="KW-1277">Toxin-antitoxin system</keyword>
<evidence type="ECO:0000256" key="6">
    <source>
        <dbReference type="ARBA" id="ARBA00049988"/>
    </source>
</evidence>
<evidence type="ECO:0000256" key="1">
    <source>
        <dbReference type="ARBA" id="ARBA00022491"/>
    </source>
</evidence>
<dbReference type="SUPFAM" id="SSF47598">
    <property type="entry name" value="Ribbon-helix-helix"/>
    <property type="match status" value="1"/>
</dbReference>
<evidence type="ECO:0000256" key="4">
    <source>
        <dbReference type="ARBA" id="ARBA00023125"/>
    </source>
</evidence>
<dbReference type="InterPro" id="IPR014795">
    <property type="entry name" value="TacA_1-like"/>
</dbReference>
<keyword evidence="8" id="KW-1185">Reference proteome</keyword>
<protein>
    <submittedName>
        <fullName evidence="7">DUF1778 domain-containing protein</fullName>
    </submittedName>
</protein>
<organism evidence="7 8">
    <name type="scientific">Methylomonas subterranea</name>
    <dbReference type="NCBI Taxonomy" id="2952225"/>
    <lineage>
        <taxon>Bacteria</taxon>
        <taxon>Pseudomonadati</taxon>
        <taxon>Pseudomonadota</taxon>
        <taxon>Gammaproteobacteria</taxon>
        <taxon>Methylococcales</taxon>
        <taxon>Methylococcaceae</taxon>
        <taxon>Methylomonas</taxon>
    </lineage>
</organism>
<proteinExistence type="inferred from homology"/>
<name>A0ABT1TDF9_9GAMM</name>
<evidence type="ECO:0000313" key="7">
    <source>
        <dbReference type="EMBL" id="MCQ8103484.1"/>
    </source>
</evidence>
<keyword evidence="3" id="KW-0805">Transcription regulation</keyword>
<evidence type="ECO:0000256" key="2">
    <source>
        <dbReference type="ARBA" id="ARBA00022649"/>
    </source>
</evidence>
<keyword evidence="5" id="KW-0804">Transcription</keyword>
<gene>
    <name evidence="7" type="ORF">NP590_05140</name>
</gene>
<dbReference type="Pfam" id="PF08681">
    <property type="entry name" value="TacA1"/>
    <property type="match status" value="1"/>
</dbReference>
<reference evidence="7 8" key="1">
    <citation type="submission" date="2022-07" db="EMBL/GenBank/DDBJ databases">
        <title>Methylomonas rivi sp. nov., Methylomonas rosea sp. nov., Methylomonas aureus sp. nov. and Methylomonas subterranea sp. nov., four novel methanotrophs isolated from a freshwater creek and the deep terrestrial subsurface.</title>
        <authorList>
            <person name="Abin C."/>
            <person name="Sankaranarayanan K."/>
            <person name="Garner C."/>
            <person name="Sindelar R."/>
            <person name="Kotary K."/>
            <person name="Garner R."/>
            <person name="Barclay S."/>
            <person name="Lawson P."/>
            <person name="Krumholz L."/>
        </authorList>
    </citation>
    <scope>NUCLEOTIDE SEQUENCE [LARGE SCALE GENOMIC DNA]</scope>
    <source>
        <strain evidence="7 8">SURF-2</strain>
    </source>
</reference>
<dbReference type="Gene3D" id="1.20.5.780">
    <property type="entry name" value="Single helix bin"/>
    <property type="match status" value="1"/>
</dbReference>
<keyword evidence="1" id="KW-0678">Repressor</keyword>
<accession>A0ABT1TDF9</accession>
<dbReference type="PANTHER" id="PTHR35401:SF1">
    <property type="entry name" value="CYTOPLASMIC PROTEIN"/>
    <property type="match status" value="1"/>
</dbReference>
<keyword evidence="4" id="KW-0238">DNA-binding</keyword>
<sequence length="96" mass="10574">MMTTAAVATRSARLGLRATPEQEAILRRAAEVAHKSLTDFILDSACQAAEQTLLDQRLFMVSGSQYQAFLDLLDGPSEDNEGLRDLFSRTAPWDNS</sequence>
<evidence type="ECO:0000256" key="5">
    <source>
        <dbReference type="ARBA" id="ARBA00023163"/>
    </source>
</evidence>
<dbReference type="EMBL" id="JANIBJ010000007">
    <property type="protein sequence ID" value="MCQ8103484.1"/>
    <property type="molecule type" value="Genomic_DNA"/>
</dbReference>
<dbReference type="InterPro" id="IPR010985">
    <property type="entry name" value="Ribbon_hlx_hlx"/>
</dbReference>
<evidence type="ECO:0000313" key="8">
    <source>
        <dbReference type="Proteomes" id="UP001524499"/>
    </source>
</evidence>
<evidence type="ECO:0000256" key="3">
    <source>
        <dbReference type="ARBA" id="ARBA00023015"/>
    </source>
</evidence>
<dbReference type="RefSeq" id="WP_256601189.1">
    <property type="nucleotide sequence ID" value="NZ_JANIBJ010000007.1"/>
</dbReference>
<comment type="similarity">
    <text evidence="6">Belongs to the TacA antitoxin family.</text>
</comment>
<dbReference type="PANTHER" id="PTHR35401">
    <property type="entry name" value="COPG FAMILY HELIX-TURN-HELIX PROTEIN-RELATED-RELATED"/>
    <property type="match status" value="1"/>
</dbReference>
<dbReference type="Proteomes" id="UP001524499">
    <property type="component" value="Unassembled WGS sequence"/>
</dbReference>
<comment type="caution">
    <text evidence="7">The sequence shown here is derived from an EMBL/GenBank/DDBJ whole genome shotgun (WGS) entry which is preliminary data.</text>
</comment>